<dbReference type="PROSITE" id="PS50404">
    <property type="entry name" value="GST_NTER"/>
    <property type="match status" value="1"/>
</dbReference>
<gene>
    <name evidence="3" type="ORF">CLAFUR5_12055</name>
</gene>
<dbReference type="SUPFAM" id="SSF52833">
    <property type="entry name" value="Thioredoxin-like"/>
    <property type="match status" value="1"/>
</dbReference>
<accession>A0A9Q8UU92</accession>
<dbReference type="Proteomes" id="UP000756132">
    <property type="component" value="Chromosome 10"/>
</dbReference>
<dbReference type="InterPro" id="IPR036282">
    <property type="entry name" value="Glutathione-S-Trfase_C_sf"/>
</dbReference>
<dbReference type="SFLD" id="SFLDG00358">
    <property type="entry name" value="Main_(cytGST)"/>
    <property type="match status" value="1"/>
</dbReference>
<proteinExistence type="predicted"/>
<dbReference type="SFLD" id="SFLDS00019">
    <property type="entry name" value="Glutathione_Transferase_(cytos"/>
    <property type="match status" value="1"/>
</dbReference>
<dbReference type="AlphaFoldDB" id="A0A9Q8UU92"/>
<dbReference type="Gene3D" id="3.40.30.10">
    <property type="entry name" value="Glutaredoxin"/>
    <property type="match status" value="1"/>
</dbReference>
<feature type="domain" description="GST N-terminal" evidence="1">
    <location>
        <begin position="14"/>
        <end position="99"/>
    </location>
</feature>
<reference evidence="3" key="2">
    <citation type="journal article" date="2022" name="Microb. Genom.">
        <title>A chromosome-scale genome assembly of the tomato pathogen Cladosporium fulvum reveals a compartmentalized genome architecture and the presence of a dispensable chromosome.</title>
        <authorList>
            <person name="Zaccaron A.Z."/>
            <person name="Chen L.H."/>
            <person name="Samaras A."/>
            <person name="Stergiopoulos I."/>
        </authorList>
    </citation>
    <scope>NUCLEOTIDE SEQUENCE</scope>
    <source>
        <strain evidence="3">Race5_Kim</strain>
    </source>
</reference>
<dbReference type="OrthoDB" id="202840at2759"/>
<evidence type="ECO:0000259" key="2">
    <source>
        <dbReference type="PROSITE" id="PS50405"/>
    </source>
</evidence>
<dbReference type="Pfam" id="PF13417">
    <property type="entry name" value="GST_N_3"/>
    <property type="match status" value="1"/>
</dbReference>
<dbReference type="InterPro" id="IPR050983">
    <property type="entry name" value="GST_Omega/HSP26"/>
</dbReference>
<organism evidence="3 4">
    <name type="scientific">Passalora fulva</name>
    <name type="common">Tomato leaf mold</name>
    <name type="synonym">Cladosporium fulvum</name>
    <dbReference type="NCBI Taxonomy" id="5499"/>
    <lineage>
        <taxon>Eukaryota</taxon>
        <taxon>Fungi</taxon>
        <taxon>Dikarya</taxon>
        <taxon>Ascomycota</taxon>
        <taxon>Pezizomycotina</taxon>
        <taxon>Dothideomycetes</taxon>
        <taxon>Dothideomycetidae</taxon>
        <taxon>Mycosphaerellales</taxon>
        <taxon>Mycosphaerellaceae</taxon>
        <taxon>Fulvia</taxon>
    </lineage>
</organism>
<dbReference type="GO" id="GO:0005737">
    <property type="term" value="C:cytoplasm"/>
    <property type="evidence" value="ECO:0007669"/>
    <property type="project" value="TreeGrafter"/>
</dbReference>
<feature type="domain" description="GST C-terminal" evidence="2">
    <location>
        <begin position="109"/>
        <end position="249"/>
    </location>
</feature>
<dbReference type="InterPro" id="IPR010987">
    <property type="entry name" value="Glutathione-S-Trfase_C-like"/>
</dbReference>
<dbReference type="InterPro" id="IPR040079">
    <property type="entry name" value="Glutathione_S-Trfase"/>
</dbReference>
<reference evidence="3" key="1">
    <citation type="submission" date="2021-12" db="EMBL/GenBank/DDBJ databases">
        <authorList>
            <person name="Zaccaron A."/>
            <person name="Stergiopoulos I."/>
        </authorList>
    </citation>
    <scope>NUCLEOTIDE SEQUENCE</scope>
    <source>
        <strain evidence="3">Race5_Kim</strain>
    </source>
</reference>
<dbReference type="InterPro" id="IPR036249">
    <property type="entry name" value="Thioredoxin-like_sf"/>
</dbReference>
<dbReference type="GeneID" id="71991933"/>
<evidence type="ECO:0000313" key="4">
    <source>
        <dbReference type="Proteomes" id="UP000756132"/>
    </source>
</evidence>
<dbReference type="InterPro" id="IPR004045">
    <property type="entry name" value="Glutathione_S-Trfase_N"/>
</dbReference>
<dbReference type="RefSeq" id="XP_047767024.1">
    <property type="nucleotide sequence ID" value="XM_047911203.1"/>
</dbReference>
<dbReference type="Gene3D" id="1.20.1050.10">
    <property type="match status" value="1"/>
</dbReference>
<dbReference type="PANTHER" id="PTHR43968:SF8">
    <property type="entry name" value="S-TRANSFERASE, PUTATIVE (AFU_ORTHOLOGUE AFUA_2G00590)-RELATED"/>
    <property type="match status" value="1"/>
</dbReference>
<keyword evidence="4" id="KW-1185">Reference proteome</keyword>
<dbReference type="OMA" id="HRCPWAH"/>
<dbReference type="KEGG" id="ffu:CLAFUR5_12055"/>
<dbReference type="EMBL" id="CP090172">
    <property type="protein sequence ID" value="UJO22658.1"/>
    <property type="molecule type" value="Genomic_DNA"/>
</dbReference>
<dbReference type="SUPFAM" id="SSF47616">
    <property type="entry name" value="GST C-terminal domain-like"/>
    <property type="match status" value="1"/>
</dbReference>
<evidence type="ECO:0000313" key="3">
    <source>
        <dbReference type="EMBL" id="UJO22658.1"/>
    </source>
</evidence>
<dbReference type="CDD" id="cd00570">
    <property type="entry name" value="GST_N_family"/>
    <property type="match status" value="1"/>
</dbReference>
<dbReference type="PANTHER" id="PTHR43968">
    <property type="match status" value="1"/>
</dbReference>
<dbReference type="PROSITE" id="PS50405">
    <property type="entry name" value="GST_CTER"/>
    <property type="match status" value="1"/>
</dbReference>
<protein>
    <submittedName>
        <fullName evidence="3">Glutathione S-transferase omega-1</fullName>
    </submittedName>
</protein>
<sequence length="251" mass="28212">MTTNGHNVAAQQAPKITLYTNHRCPYAQRAHITLDELKLPYEEVIIDLDTPRPQWYLDINPRGLVPSIKYTVPGVFDEEIITESAIVAQFLADSFPSHLLPASRESPDAPLRRARIGFFVDTWGSKVGANWFQVIKADSRSEKQQKVDEWVAVVKKEIEPLLAGAKPFFGGSEKLTFAEVIAAPFILRFYALANDGELIPKNLVEQFDALPNFGKWAKAVREHPSVTNLWDEKANVEGTKQRIEKMKAAAK</sequence>
<name>A0A9Q8UU92_PASFU</name>
<evidence type="ECO:0000259" key="1">
    <source>
        <dbReference type="PROSITE" id="PS50404"/>
    </source>
</evidence>